<proteinExistence type="inferred from homology"/>
<protein>
    <recommendedName>
        <fullName evidence="13">Dynactin subunit 4</fullName>
    </recommendedName>
</protein>
<evidence type="ECO:0000256" key="3">
    <source>
        <dbReference type="ARBA" id="ARBA00004544"/>
    </source>
</evidence>
<evidence type="ECO:0000256" key="7">
    <source>
        <dbReference type="ARBA" id="ARBA00022553"/>
    </source>
</evidence>
<evidence type="ECO:0000256" key="11">
    <source>
        <dbReference type="ARBA" id="ARBA00023212"/>
    </source>
</evidence>
<evidence type="ECO:0000256" key="12">
    <source>
        <dbReference type="ARBA" id="ARBA00034776"/>
    </source>
</evidence>
<name>A0AAF3FCE0_9BILA</name>
<keyword evidence="7" id="KW-0597">Phosphoprotein</keyword>
<evidence type="ECO:0000256" key="13">
    <source>
        <dbReference type="ARBA" id="ARBA00034864"/>
    </source>
</evidence>
<dbReference type="GO" id="GO:0005869">
    <property type="term" value="C:dynactin complex"/>
    <property type="evidence" value="ECO:0007669"/>
    <property type="project" value="InterPro"/>
</dbReference>
<sequence length="413" mass="46003">MASLYQSDRNKYECSCGAWDSLGLLYFCRHCSVTRCSSCVLVELDCFLCQNCLESAPVTEARLKKNRCFACNFCPFCATVLTKKTCVNSGNTFLSCGVCRWSTRDAGIPDQSKTTTDWPMPENPLSKRLNEISGHFKDLETREKARKEKDTTKRRTNFGGFDASKFSDRFGVQKMIQARKKAIETPASTVESHVATADVPALPDDVFESTAAIQLPLNVINKQPLVEETTLLPVRLPLKGRKAIRCRKCEHHLLKLDYSPNAINYKISAFARNTIPEIRLSRGVELVVGQQSSILLTLLNHSENGMQIILTPDADDSAFEIVTESIDITLSPLDAADVLLGAEESKYSAASSSSSSNIVFQRRNRVGIRLDLCPKVDFKCLPLSLKFKNIHTTAKLETSADWKMVKVRVGLDK</sequence>
<evidence type="ECO:0000256" key="1">
    <source>
        <dbReference type="ARBA" id="ARBA00004300"/>
    </source>
</evidence>
<dbReference type="GO" id="GO:0005938">
    <property type="term" value="C:cell cortex"/>
    <property type="evidence" value="ECO:0007669"/>
    <property type="project" value="UniProtKB-SubCell"/>
</dbReference>
<organism evidence="15 16">
    <name type="scientific">Mesorhabditis belari</name>
    <dbReference type="NCBI Taxonomy" id="2138241"/>
    <lineage>
        <taxon>Eukaryota</taxon>
        <taxon>Metazoa</taxon>
        <taxon>Ecdysozoa</taxon>
        <taxon>Nematoda</taxon>
        <taxon>Chromadorea</taxon>
        <taxon>Rhabditida</taxon>
        <taxon>Rhabditina</taxon>
        <taxon>Rhabditomorpha</taxon>
        <taxon>Rhabditoidea</taxon>
        <taxon>Rhabditidae</taxon>
        <taxon>Mesorhabditinae</taxon>
        <taxon>Mesorhabditis</taxon>
    </lineage>
</organism>
<dbReference type="PANTHER" id="PTHR13034:SF2">
    <property type="entry name" value="DYNACTIN SUBUNIT 4"/>
    <property type="match status" value="1"/>
</dbReference>
<keyword evidence="5" id="KW-0963">Cytoplasm</keyword>
<evidence type="ECO:0000256" key="5">
    <source>
        <dbReference type="ARBA" id="ARBA00022490"/>
    </source>
</evidence>
<dbReference type="PANTHER" id="PTHR13034">
    <property type="entry name" value="DYNACTIN P62 SUBUNIT"/>
    <property type="match status" value="1"/>
</dbReference>
<evidence type="ECO:0000256" key="4">
    <source>
        <dbReference type="ARBA" id="ARBA00004657"/>
    </source>
</evidence>
<evidence type="ECO:0000313" key="15">
    <source>
        <dbReference type="Proteomes" id="UP000887575"/>
    </source>
</evidence>
<dbReference type="WBParaSite" id="MBELARI_LOCUS4492">
    <property type="protein sequence ID" value="MBELARI_LOCUS4492"/>
    <property type="gene ID" value="MBELARI_LOCUS4492"/>
</dbReference>
<evidence type="ECO:0000256" key="9">
    <source>
        <dbReference type="ARBA" id="ARBA00022990"/>
    </source>
</evidence>
<comment type="similarity">
    <text evidence="12">Belongs to the dynactin subunit 4 family.</text>
</comment>
<dbReference type="AlphaFoldDB" id="A0AAF3FCE0"/>
<dbReference type="GO" id="GO:0001725">
    <property type="term" value="C:stress fiber"/>
    <property type="evidence" value="ECO:0007669"/>
    <property type="project" value="UniProtKB-SubCell"/>
</dbReference>
<keyword evidence="6" id="KW-1017">Isopeptide bond</keyword>
<dbReference type="InterPro" id="IPR008603">
    <property type="entry name" value="DCTN4"/>
</dbReference>
<keyword evidence="10" id="KW-0175">Coiled coil</keyword>
<comment type="subcellular location">
    <subcellularLocation>
        <location evidence="3">Cytoplasm</location>
        <location evidence="3">Cell cortex</location>
    </subcellularLocation>
    <subcellularLocation>
        <location evidence="1">Cytoplasm</location>
        <location evidence="1">Cytoskeleton</location>
        <location evidence="1">Microtubule organizing center</location>
        <location evidence="1">Centrosome</location>
    </subcellularLocation>
    <subcellularLocation>
        <location evidence="2">Cytoplasm</location>
        <location evidence="2">Cytoskeleton</location>
        <location evidence="2">Stress fiber</location>
    </subcellularLocation>
    <subcellularLocation>
        <location evidence="4">Cytoplasm</location>
        <location evidence="4">Myofibril</location>
    </subcellularLocation>
</comment>
<dbReference type="Pfam" id="PF05502">
    <property type="entry name" value="Dynactin_p62"/>
    <property type="match status" value="1"/>
</dbReference>
<dbReference type="GO" id="GO:0030016">
    <property type="term" value="C:myofibril"/>
    <property type="evidence" value="ECO:0007669"/>
    <property type="project" value="UniProtKB-SubCell"/>
</dbReference>
<keyword evidence="8" id="KW-0832">Ubl conjugation</keyword>
<evidence type="ECO:0000313" key="16">
    <source>
        <dbReference type="WBParaSite" id="MBELARI_LOCUS4492"/>
    </source>
</evidence>
<evidence type="ECO:0000256" key="10">
    <source>
        <dbReference type="ARBA" id="ARBA00023054"/>
    </source>
</evidence>
<dbReference type="GO" id="GO:0005813">
    <property type="term" value="C:centrosome"/>
    <property type="evidence" value="ECO:0007669"/>
    <property type="project" value="UniProtKB-SubCell"/>
</dbReference>
<keyword evidence="9" id="KW-0007">Acetylation</keyword>
<evidence type="ECO:0000256" key="8">
    <source>
        <dbReference type="ARBA" id="ARBA00022843"/>
    </source>
</evidence>
<keyword evidence="11" id="KW-0206">Cytoskeleton</keyword>
<evidence type="ECO:0000256" key="14">
    <source>
        <dbReference type="ARBA" id="ARBA00093507"/>
    </source>
</evidence>
<accession>A0AAF3FCE0</accession>
<dbReference type="Proteomes" id="UP000887575">
    <property type="component" value="Unassembled WGS sequence"/>
</dbReference>
<evidence type="ECO:0000256" key="6">
    <source>
        <dbReference type="ARBA" id="ARBA00022499"/>
    </source>
</evidence>
<evidence type="ECO:0000256" key="2">
    <source>
        <dbReference type="ARBA" id="ARBA00004529"/>
    </source>
</evidence>
<keyword evidence="15" id="KW-1185">Reference proteome</keyword>
<comment type="subunit">
    <text evidence="14">Subunit of dynactin, a multiprotein complex part of a tripartite complex with dynein and a adapter, such as BICDL1, BICD2 or HOOK3. The dynactin complex is built around ACTR1A/ACTB filament and consists of an actin-related filament composed of a shoulder domain, a pointed end and a barbed end. Its length is defined by its flexible shoulder domain. The soulder is composed of 2 DCTN1 subunits, 4 DCTN2 and 2 DCTN3. The 4 DCNT2 (via N-terminus) bind the ACTR1A filament and act as molecular rulers to determine the length. The pointed end is important for binding dynein-dynactin cargo adapters. Consists of 4 subunits: ACTR10, DCNT4, DCTN5 and DCTN6. The barbed end is composed of a CAPZA1:CAPZB heterodimers, which binds ACTR1A/ACTB filament and dynactin and stabilizes dynactin. Interacts with ATP7B, but not ATP7A, in a copper-dependent manner. Interacts with ANK2; this interaction is required for localization at costameres. Interacts with N4BP2L1.</text>
</comment>
<reference evidence="16" key="1">
    <citation type="submission" date="2024-02" db="UniProtKB">
        <authorList>
            <consortium name="WormBaseParasite"/>
        </authorList>
    </citation>
    <scope>IDENTIFICATION</scope>
</reference>